<dbReference type="AlphaFoldDB" id="A0A231VN35"/>
<dbReference type="GO" id="GO:0009103">
    <property type="term" value="P:lipopolysaccharide biosynthetic process"/>
    <property type="evidence" value="ECO:0007669"/>
    <property type="project" value="TreeGrafter"/>
</dbReference>
<dbReference type="CDD" id="cd03801">
    <property type="entry name" value="GT4_PimA-like"/>
    <property type="match status" value="1"/>
</dbReference>
<dbReference type="Gene3D" id="3.40.50.2000">
    <property type="entry name" value="Glycogen Phosphorylase B"/>
    <property type="match status" value="2"/>
</dbReference>
<dbReference type="Pfam" id="PF00534">
    <property type="entry name" value="Glycos_transf_1"/>
    <property type="match status" value="1"/>
</dbReference>
<proteinExistence type="predicted"/>
<dbReference type="Pfam" id="PF13439">
    <property type="entry name" value="Glyco_transf_4"/>
    <property type="match status" value="1"/>
</dbReference>
<dbReference type="GO" id="GO:0016757">
    <property type="term" value="F:glycosyltransferase activity"/>
    <property type="evidence" value="ECO:0007669"/>
    <property type="project" value="InterPro"/>
</dbReference>
<organism evidence="4 5">
    <name type="scientific">Thermoanaerobacterium thermosaccharolyticum</name>
    <name type="common">Clostridium thermosaccharolyticum</name>
    <dbReference type="NCBI Taxonomy" id="1517"/>
    <lineage>
        <taxon>Bacteria</taxon>
        <taxon>Bacillati</taxon>
        <taxon>Bacillota</taxon>
        <taxon>Clostridia</taxon>
        <taxon>Thermoanaerobacterales</taxon>
        <taxon>Thermoanaerobacteraceae</taxon>
        <taxon>Thermoanaerobacterium</taxon>
    </lineage>
</organism>
<evidence type="ECO:0008006" key="6">
    <source>
        <dbReference type="Google" id="ProtNLM"/>
    </source>
</evidence>
<feature type="domain" description="Glycosyltransferase subfamily 4-like N-terminal" evidence="3">
    <location>
        <begin position="42"/>
        <end position="149"/>
    </location>
</feature>
<name>A0A231VN35_THETR</name>
<dbReference type="InterPro" id="IPR028098">
    <property type="entry name" value="Glyco_trans_4-like_N"/>
</dbReference>
<dbReference type="EMBL" id="NKHD01000002">
    <property type="protein sequence ID" value="OXT09509.1"/>
    <property type="molecule type" value="Genomic_DNA"/>
</dbReference>
<reference evidence="4 5" key="1">
    <citation type="submission" date="2017-06" db="EMBL/GenBank/DDBJ databases">
        <title>Isolation and characterization of a thermophilic and butanogenic Thermoanaerobacterium thermosaccharolyticum M5 capable of efficient degradation of hemicellulose.</title>
        <authorList>
            <person name="Xin F."/>
            <person name="Jiang Y."/>
        </authorList>
    </citation>
    <scope>NUCLEOTIDE SEQUENCE [LARGE SCALE GENOMIC DNA]</scope>
    <source>
        <strain evidence="4 5">M5</strain>
    </source>
</reference>
<sequence>MKVALFQFFPPTLWTPGGGETQLQKTYEALKRRGIDVELFDVWSRKKYDIIHVFGSTYQLSDFVVTAKRLGMKVVDMPISYTDKQWYVWSIARFIDKILPYPTLYTYRKRIYESSDVLIAGSNAEKSQLIKNFKIPENKFKVVYNAADAKLADTKPDLFIEKYGLKDFVLMVGRVSNHKGQIRLMKALDGCNLDLVFIGNMDPDDKEYFNEFQNECKKRKWVHYLGFLKNDSDLLSSAYAACKVFALPSLNECSSLVLVEAGLSGSNIVTLKNETEYEYLRDFAYYCDPRSIESIREAVLKAYNAPKNDNLKNRLLKDFTWDAVAEKLERIYNEL</sequence>
<dbReference type="Proteomes" id="UP000215301">
    <property type="component" value="Unassembled WGS sequence"/>
</dbReference>
<dbReference type="InterPro" id="IPR001296">
    <property type="entry name" value="Glyco_trans_1"/>
</dbReference>
<evidence type="ECO:0000259" key="3">
    <source>
        <dbReference type="Pfam" id="PF13439"/>
    </source>
</evidence>
<evidence type="ECO:0000256" key="1">
    <source>
        <dbReference type="ARBA" id="ARBA00022679"/>
    </source>
</evidence>
<evidence type="ECO:0000313" key="4">
    <source>
        <dbReference type="EMBL" id="OXT09509.1"/>
    </source>
</evidence>
<dbReference type="PANTHER" id="PTHR46401:SF2">
    <property type="entry name" value="GLYCOSYLTRANSFERASE WBBK-RELATED"/>
    <property type="match status" value="1"/>
</dbReference>
<dbReference type="SUPFAM" id="SSF53756">
    <property type="entry name" value="UDP-Glycosyltransferase/glycogen phosphorylase"/>
    <property type="match status" value="1"/>
</dbReference>
<gene>
    <name evidence="4" type="ORF">CE561_00660</name>
</gene>
<evidence type="ECO:0000313" key="5">
    <source>
        <dbReference type="Proteomes" id="UP000215301"/>
    </source>
</evidence>
<dbReference type="RefSeq" id="WP_094043229.1">
    <property type="nucleotide sequence ID" value="NZ_NKHD01000002.1"/>
</dbReference>
<dbReference type="PANTHER" id="PTHR46401">
    <property type="entry name" value="GLYCOSYLTRANSFERASE WBBK-RELATED"/>
    <property type="match status" value="1"/>
</dbReference>
<keyword evidence="1" id="KW-0808">Transferase</keyword>
<evidence type="ECO:0000259" key="2">
    <source>
        <dbReference type="Pfam" id="PF00534"/>
    </source>
</evidence>
<protein>
    <recommendedName>
        <fullName evidence="6">Glycosyl transferase group 1</fullName>
    </recommendedName>
</protein>
<feature type="domain" description="Glycosyl transferase family 1" evidence="2">
    <location>
        <begin position="165"/>
        <end position="307"/>
    </location>
</feature>
<comment type="caution">
    <text evidence="4">The sequence shown here is derived from an EMBL/GenBank/DDBJ whole genome shotgun (WGS) entry which is preliminary data.</text>
</comment>
<accession>A0A231VN35</accession>